<reference evidence="1 2" key="1">
    <citation type="submission" date="2023-08" db="EMBL/GenBank/DDBJ databases">
        <title>Implementing the SeqCode for naming new Mesorhizobium species isolated from Vachellia karroo root nodules.</title>
        <authorList>
            <person name="Van Lill M."/>
        </authorList>
    </citation>
    <scope>NUCLEOTIDE SEQUENCE [LARGE SCALE GENOMIC DNA]</scope>
    <source>
        <strain evidence="1 2">VK22B</strain>
    </source>
</reference>
<dbReference type="EMBL" id="JAVIJC010000012">
    <property type="protein sequence ID" value="MDX8492566.1"/>
    <property type="molecule type" value="Genomic_DNA"/>
</dbReference>
<gene>
    <name evidence="1" type="ORF">RFN29_13370</name>
</gene>
<dbReference type="Proteomes" id="UP001271249">
    <property type="component" value="Unassembled WGS sequence"/>
</dbReference>
<protein>
    <submittedName>
        <fullName evidence="1">Uncharacterized protein</fullName>
    </submittedName>
</protein>
<comment type="caution">
    <text evidence="1">The sequence shown here is derived from an EMBL/GenBank/DDBJ whole genome shotgun (WGS) entry which is preliminary data.</text>
</comment>
<sequence length="127" mass="14247">MIRLSKNKPGHQRPERKNLSPFGVAVCLAIAGRCVYALTISQPAPSLAQTPVARCEFFLLMLKSHERASAYKAVSAIEQVDSTKVTIEFEMRNKAHAPGRSIGSCEFDRDRRHITFFTLDGRRSQID</sequence>
<accession>A0ABU4Z015</accession>
<name>A0ABU4Z015_9HYPH</name>
<evidence type="ECO:0000313" key="1">
    <source>
        <dbReference type="EMBL" id="MDX8492566.1"/>
    </source>
</evidence>
<dbReference type="RefSeq" id="WP_320226549.1">
    <property type="nucleotide sequence ID" value="NZ_JAVIJC010000012.1"/>
</dbReference>
<evidence type="ECO:0000313" key="2">
    <source>
        <dbReference type="Proteomes" id="UP001271249"/>
    </source>
</evidence>
<proteinExistence type="predicted"/>
<keyword evidence="2" id="KW-1185">Reference proteome</keyword>
<organism evidence="1 2">
    <name type="scientific">Mesorhizobium captivum</name>
    <dbReference type="NCBI Taxonomy" id="3072319"/>
    <lineage>
        <taxon>Bacteria</taxon>
        <taxon>Pseudomonadati</taxon>
        <taxon>Pseudomonadota</taxon>
        <taxon>Alphaproteobacteria</taxon>
        <taxon>Hyphomicrobiales</taxon>
        <taxon>Phyllobacteriaceae</taxon>
        <taxon>Mesorhizobium</taxon>
    </lineage>
</organism>